<name>A0A1E8F1C5_9CLOT</name>
<dbReference type="AlphaFoldDB" id="A0A1E8F1C5"/>
<dbReference type="RefSeq" id="WP_070109239.1">
    <property type="nucleotide sequence ID" value="NZ_LZFO01000003.1"/>
</dbReference>
<evidence type="ECO:0000256" key="1">
    <source>
        <dbReference type="ARBA" id="ARBA00022692"/>
    </source>
</evidence>
<accession>A0A1E8F1C5</accession>
<feature type="transmembrane region" description="Helical" evidence="3">
    <location>
        <begin position="161"/>
        <end position="178"/>
    </location>
</feature>
<dbReference type="PATRIC" id="fig|1121290.3.peg.267"/>
<dbReference type="Pfam" id="PF07155">
    <property type="entry name" value="ECF-ribofla_trS"/>
    <property type="match status" value="1"/>
</dbReference>
<evidence type="ECO:0000256" key="3">
    <source>
        <dbReference type="SAM" id="Phobius"/>
    </source>
</evidence>
<keyword evidence="1 3" id="KW-0812">Transmembrane</keyword>
<dbReference type="GO" id="GO:0016020">
    <property type="term" value="C:membrane"/>
    <property type="evidence" value="ECO:0007669"/>
    <property type="project" value="InterPro"/>
</dbReference>
<feature type="transmembrane region" description="Helical" evidence="3">
    <location>
        <begin position="88"/>
        <end position="104"/>
    </location>
</feature>
<comment type="caution">
    <text evidence="4">The sequence shown here is derived from an EMBL/GenBank/DDBJ whole genome shotgun (WGS) entry which is preliminary data.</text>
</comment>
<proteinExistence type="predicted"/>
<feature type="transmembrane region" description="Helical" evidence="3">
    <location>
        <begin position="12"/>
        <end position="32"/>
    </location>
</feature>
<gene>
    <name evidence="4" type="primary">hmpT</name>
    <name evidence="4" type="ORF">CLOACE_02640</name>
</gene>
<dbReference type="EMBL" id="LZFO01000003">
    <property type="protein sequence ID" value="OFI07435.1"/>
    <property type="molecule type" value="Genomic_DNA"/>
</dbReference>
<keyword evidence="5" id="KW-1185">Reference proteome</keyword>
<keyword evidence="3" id="KW-0472">Membrane</keyword>
<dbReference type="PANTHER" id="PTHR37815:SF3">
    <property type="entry name" value="UPF0397 PROTEIN SPR0429"/>
    <property type="match status" value="1"/>
</dbReference>
<keyword evidence="2 3" id="KW-1133">Transmembrane helix</keyword>
<dbReference type="PANTHER" id="PTHR37815">
    <property type="entry name" value="UPF0397 PROTEIN BC_2624-RELATED"/>
    <property type="match status" value="1"/>
</dbReference>
<reference evidence="4 5" key="1">
    <citation type="submission" date="2016-06" db="EMBL/GenBank/DDBJ databases">
        <title>Genome sequence of Clostridium acetireducens DSM 10703.</title>
        <authorList>
            <person name="Poehlein A."/>
            <person name="Fluechter S."/>
            <person name="Duerre P."/>
            <person name="Daniel R."/>
        </authorList>
    </citation>
    <scope>NUCLEOTIDE SEQUENCE [LARGE SCALE GENOMIC DNA]</scope>
    <source>
        <strain evidence="4 5">DSM 10703</strain>
    </source>
</reference>
<evidence type="ECO:0000313" key="4">
    <source>
        <dbReference type="EMBL" id="OFI07435.1"/>
    </source>
</evidence>
<evidence type="ECO:0000256" key="2">
    <source>
        <dbReference type="ARBA" id="ARBA00022989"/>
    </source>
</evidence>
<dbReference type="OrthoDB" id="411368at2"/>
<dbReference type="Gene3D" id="1.10.1760.20">
    <property type="match status" value="1"/>
</dbReference>
<organism evidence="4 5">
    <name type="scientific">Clostridium acetireducens DSM 10703</name>
    <dbReference type="NCBI Taxonomy" id="1121290"/>
    <lineage>
        <taxon>Bacteria</taxon>
        <taxon>Bacillati</taxon>
        <taxon>Bacillota</taxon>
        <taxon>Clostridia</taxon>
        <taxon>Eubacteriales</taxon>
        <taxon>Clostridiaceae</taxon>
        <taxon>Clostridium</taxon>
    </lineage>
</organism>
<dbReference type="Proteomes" id="UP000175744">
    <property type="component" value="Unassembled WGS sequence"/>
</dbReference>
<dbReference type="InterPro" id="IPR009825">
    <property type="entry name" value="ECF_substrate-spec-like"/>
</dbReference>
<evidence type="ECO:0000313" key="5">
    <source>
        <dbReference type="Proteomes" id="UP000175744"/>
    </source>
</evidence>
<feature type="transmembrane region" description="Helical" evidence="3">
    <location>
        <begin position="116"/>
        <end position="141"/>
    </location>
</feature>
<protein>
    <submittedName>
        <fullName evidence="4">Thiamine transporter HmpT</fullName>
    </submittedName>
</protein>
<sequence>MENKNVKINTKTLDIVQISLMAAIIYIATAIVNVPVGIGYKGVVHLGDSMIFVAAILLGKRKATIASAIGMSMFDILSPYAMWAPFTFFIKGGMAYIAYIIAYRKDYKGESTLNNLFAFIVSGVWMNLAYLLAGTALNHFYMKIPLNQSFIVQSTHIPGDIAQVVVGIIIALPLIKIIKKTNINFQK</sequence>
<dbReference type="STRING" id="1121290.CLAOCE_02640"/>